<dbReference type="GeneID" id="116945542"/>
<dbReference type="Pfam" id="PF00001">
    <property type="entry name" value="7tm_1"/>
    <property type="match status" value="1"/>
</dbReference>
<dbReference type="GO" id="GO:0008528">
    <property type="term" value="F:G protein-coupled peptide receptor activity"/>
    <property type="evidence" value="ECO:0007669"/>
    <property type="project" value="TreeGrafter"/>
</dbReference>
<dbReference type="InterPro" id="IPR000276">
    <property type="entry name" value="GPCR_Rhodpsn"/>
</dbReference>
<evidence type="ECO:0000256" key="10">
    <source>
        <dbReference type="ARBA" id="ARBA00023170"/>
    </source>
</evidence>
<evidence type="ECO:0000256" key="6">
    <source>
        <dbReference type="ARBA" id="ARBA00022737"/>
    </source>
</evidence>
<protein>
    <submittedName>
        <fullName evidence="19">Leucine-rich repeat-containing G-protein coupled receptor 4-like</fullName>
    </submittedName>
</protein>
<accession>A0AAJ7WZI9</accession>
<evidence type="ECO:0000256" key="8">
    <source>
        <dbReference type="ARBA" id="ARBA00023040"/>
    </source>
</evidence>
<keyword evidence="12 13" id="KW-0807">Transducer</keyword>
<dbReference type="SMART" id="SM00365">
    <property type="entry name" value="LRR_SD22"/>
    <property type="match status" value="4"/>
</dbReference>
<feature type="region of interest" description="Disordered" evidence="14">
    <location>
        <begin position="949"/>
        <end position="976"/>
    </location>
</feature>
<feature type="compositionally biased region" description="Gly residues" evidence="14">
    <location>
        <begin position="949"/>
        <end position="959"/>
    </location>
</feature>
<evidence type="ECO:0000256" key="1">
    <source>
        <dbReference type="ARBA" id="ARBA00004651"/>
    </source>
</evidence>
<evidence type="ECO:0000256" key="13">
    <source>
        <dbReference type="RuleBase" id="RU000688"/>
    </source>
</evidence>
<feature type="transmembrane region" description="Helical" evidence="15">
    <location>
        <begin position="555"/>
        <end position="579"/>
    </location>
</feature>
<gene>
    <name evidence="19" type="primary">LOC116945542</name>
</gene>
<feature type="signal peptide" evidence="16">
    <location>
        <begin position="1"/>
        <end position="19"/>
    </location>
</feature>
<dbReference type="Proteomes" id="UP001318040">
    <property type="component" value="Chromosome 24"/>
</dbReference>
<feature type="transmembrane region" description="Helical" evidence="15">
    <location>
        <begin position="691"/>
        <end position="712"/>
    </location>
</feature>
<comment type="similarity">
    <text evidence="13">Belongs to the G-protein coupled receptor 1 family.</text>
</comment>
<dbReference type="SMART" id="SM00369">
    <property type="entry name" value="LRR_TYP"/>
    <property type="match status" value="14"/>
</dbReference>
<dbReference type="GO" id="GO:0009755">
    <property type="term" value="P:hormone-mediated signaling pathway"/>
    <property type="evidence" value="ECO:0007669"/>
    <property type="project" value="TreeGrafter"/>
</dbReference>
<dbReference type="InterPro" id="IPR003591">
    <property type="entry name" value="Leu-rich_rpt_typical-subtyp"/>
</dbReference>
<evidence type="ECO:0000256" key="16">
    <source>
        <dbReference type="SAM" id="SignalP"/>
    </source>
</evidence>
<dbReference type="PANTHER" id="PTHR24372:SF82">
    <property type="entry name" value="RICKETS"/>
    <property type="match status" value="1"/>
</dbReference>
<keyword evidence="8 13" id="KW-0297">G-protein coupled receptor</keyword>
<evidence type="ECO:0000256" key="2">
    <source>
        <dbReference type="ARBA" id="ARBA00022475"/>
    </source>
</evidence>
<sequence length="1003" mass="105735">MGPLLLPLLLLLLSPRCSLLLFAMEAAAAAAAAAPPAAAAPCPGPCRCDSAEPAGQVRLDCSGLGLTALPSSVAQDAVYLDLSMNNLTDIPAGAFQQLKLLEELHLAGNDLSHLAAGTFLGLEKLRVLMLQNNQLKMFPTEALRDLPSLQSLRLDANHISELPEVGLEELRQLRHLWLDDNALTAIPVTPLSRLPSLLALTLAMNHITAVPERAFANLTSLVVLHLHNNKIQSLDPHCFEGLDNLETLDLNYNLLKEFPSAIQSLGNLKELGIHSNNIEVIPEGAFGSNPLIRIIHLYDNPLRVVGRTTFQHLPELQTLFLRGVSDMNTFPNLTGTTNLESLTLTGSRITRLPGDICQALGQLRVLDLSYNEITELPELHDCRGLEEISFQHNMLADITNQTFWGLSSLRSLDLSENQIESIHKTAFKSLASLTKLDLSSNQLNSLPSSGLQELTELRVAGNQALMLFPVKSEFPKLRTLVAAYAYQCCAFADCADESQDWIGNAGNIQKREAGSQTEAGDPEVDENEDSDVHPSVHCTPEPGAFKPCSSLIGNWLLRLGVWLIFLLAVGANSIVAVTTFCSPGHLSAPRLLIGCLAIANLLLGLHSGAVALTDAATLGSFGQRGAAWEAGGGCRAAGFLAVFGLEAGVLVLALLSAERCAFVRRPAERCVQQTLLRGAAGKPARRAGARVAVAVAAAVAAVAASLPLLGVGGYGASPLCLPFPGGRAATPLAYTASLVLLNSLLFLAMTVGYTRLYCRARREDLSDTQESATTRHAAWLIFANCLLYCPVAFVSFASVLGLGAPASPQAVKSVLLLLLPLPACLNPLLYALFHPRFKHDVLALEERAKQRVRASRLARRPSSGAGSACDDGDGGDRGGGGGVGVGPGDDDDDGAAGDEPRSPMLPPPPPPSERGARTALMLAERGRSTGVTAAGAGAAALGCGAEGGAAAPGGGGGCADAGHRHSDCPSEDDSFVSDNSEQLQECSRSCFSQGRGLPLVSQL</sequence>
<feature type="transmembrane region" description="Helical" evidence="15">
    <location>
        <begin position="591"/>
        <end position="616"/>
    </location>
</feature>
<feature type="chain" id="PRO_5042603371" evidence="16">
    <location>
        <begin position="20"/>
        <end position="1003"/>
    </location>
</feature>
<dbReference type="KEGG" id="pmrn:116945542"/>
<dbReference type="InterPro" id="IPR032675">
    <property type="entry name" value="LRR_dom_sf"/>
</dbReference>
<dbReference type="RefSeq" id="XP_032815811.1">
    <property type="nucleotide sequence ID" value="XM_032959920.1"/>
</dbReference>
<keyword evidence="3" id="KW-0433">Leucine-rich repeat</keyword>
<evidence type="ECO:0000313" key="18">
    <source>
        <dbReference type="Proteomes" id="UP001318040"/>
    </source>
</evidence>
<feature type="domain" description="G-protein coupled receptors family 1 profile" evidence="17">
    <location>
        <begin position="571"/>
        <end position="830"/>
    </location>
</feature>
<proteinExistence type="inferred from homology"/>
<feature type="transmembrane region" description="Helical" evidence="15">
    <location>
        <begin position="814"/>
        <end position="833"/>
    </location>
</feature>
<feature type="region of interest" description="Disordered" evidence="14">
    <location>
        <begin position="853"/>
        <end position="915"/>
    </location>
</feature>
<evidence type="ECO:0000256" key="7">
    <source>
        <dbReference type="ARBA" id="ARBA00022989"/>
    </source>
</evidence>
<evidence type="ECO:0000256" key="14">
    <source>
        <dbReference type="SAM" id="MobiDB-lite"/>
    </source>
</evidence>
<keyword evidence="10 13" id="KW-0675">Receptor</keyword>
<evidence type="ECO:0000256" key="3">
    <source>
        <dbReference type="ARBA" id="ARBA00022614"/>
    </source>
</evidence>
<keyword evidence="2" id="KW-1003">Cell membrane</keyword>
<dbReference type="Gene3D" id="1.20.1070.10">
    <property type="entry name" value="Rhodopsin 7-helix transmembrane proteins"/>
    <property type="match status" value="1"/>
</dbReference>
<evidence type="ECO:0000256" key="12">
    <source>
        <dbReference type="ARBA" id="ARBA00023224"/>
    </source>
</evidence>
<feature type="transmembrane region" description="Helical" evidence="15">
    <location>
        <begin position="777"/>
        <end position="802"/>
    </location>
</feature>
<dbReference type="Pfam" id="PF13855">
    <property type="entry name" value="LRR_8"/>
    <property type="match status" value="4"/>
</dbReference>
<feature type="region of interest" description="Disordered" evidence="14">
    <location>
        <begin position="511"/>
        <end position="534"/>
    </location>
</feature>
<dbReference type="SMART" id="SM00364">
    <property type="entry name" value="LRR_BAC"/>
    <property type="match status" value="8"/>
</dbReference>
<dbReference type="SUPFAM" id="SSF52058">
    <property type="entry name" value="L domain-like"/>
    <property type="match status" value="2"/>
</dbReference>
<evidence type="ECO:0000256" key="15">
    <source>
        <dbReference type="SAM" id="Phobius"/>
    </source>
</evidence>
<feature type="compositionally biased region" description="Gly residues" evidence="14">
    <location>
        <begin position="877"/>
        <end position="887"/>
    </location>
</feature>
<name>A0AAJ7WZI9_PETMA</name>
<evidence type="ECO:0000313" key="19">
    <source>
        <dbReference type="RefSeq" id="XP_032815811.1"/>
    </source>
</evidence>
<feature type="compositionally biased region" description="Acidic residues" evidence="14">
    <location>
        <begin position="520"/>
        <end position="529"/>
    </location>
</feature>
<dbReference type="PRINTS" id="PR00237">
    <property type="entry name" value="GPCRRHODOPSN"/>
</dbReference>
<keyword evidence="5 16" id="KW-0732">Signal</keyword>
<comment type="subcellular location">
    <subcellularLocation>
        <location evidence="1">Cell membrane</location>
        <topology evidence="1">Multi-pass membrane protein</topology>
    </subcellularLocation>
</comment>
<reference evidence="19" key="1">
    <citation type="submission" date="2025-08" db="UniProtKB">
        <authorList>
            <consortium name="RefSeq"/>
        </authorList>
    </citation>
    <scope>IDENTIFICATION</scope>
    <source>
        <tissue evidence="19">Sperm</tissue>
    </source>
</reference>
<dbReference type="InterPro" id="IPR017452">
    <property type="entry name" value="GPCR_Rhodpsn_7TM"/>
</dbReference>
<dbReference type="AlphaFoldDB" id="A0AAJ7WZI9"/>
<feature type="transmembrane region" description="Helical" evidence="15">
    <location>
        <begin position="636"/>
        <end position="655"/>
    </location>
</feature>
<keyword evidence="7 15" id="KW-1133">Transmembrane helix</keyword>
<dbReference type="GO" id="GO:0007189">
    <property type="term" value="P:adenylate cyclase-activating G protein-coupled receptor signaling pathway"/>
    <property type="evidence" value="ECO:0007669"/>
    <property type="project" value="TreeGrafter"/>
</dbReference>
<dbReference type="PROSITE" id="PS50262">
    <property type="entry name" value="G_PROTEIN_RECEP_F1_2"/>
    <property type="match status" value="1"/>
</dbReference>
<dbReference type="FunFam" id="3.80.10.10:FF:000770">
    <property type="entry name" value="Uncharacterized protein"/>
    <property type="match status" value="1"/>
</dbReference>
<dbReference type="InterPro" id="IPR001611">
    <property type="entry name" value="Leu-rich_rpt"/>
</dbReference>
<evidence type="ECO:0000256" key="11">
    <source>
        <dbReference type="ARBA" id="ARBA00023180"/>
    </source>
</evidence>
<evidence type="ECO:0000256" key="5">
    <source>
        <dbReference type="ARBA" id="ARBA00022729"/>
    </source>
</evidence>
<dbReference type="GO" id="GO:0005886">
    <property type="term" value="C:plasma membrane"/>
    <property type="evidence" value="ECO:0007669"/>
    <property type="project" value="UniProtKB-SubCell"/>
</dbReference>
<keyword evidence="18" id="KW-1185">Reference proteome</keyword>
<dbReference type="PROSITE" id="PS00237">
    <property type="entry name" value="G_PROTEIN_RECEP_F1_1"/>
    <property type="match status" value="1"/>
</dbReference>
<dbReference type="SUPFAM" id="SSF81321">
    <property type="entry name" value="Family A G protein-coupled receptor-like"/>
    <property type="match status" value="1"/>
</dbReference>
<feature type="compositionally biased region" description="Pro residues" evidence="14">
    <location>
        <begin position="903"/>
        <end position="912"/>
    </location>
</feature>
<organism evidence="18 19">
    <name type="scientific">Petromyzon marinus</name>
    <name type="common">Sea lamprey</name>
    <dbReference type="NCBI Taxonomy" id="7757"/>
    <lineage>
        <taxon>Eukaryota</taxon>
        <taxon>Metazoa</taxon>
        <taxon>Chordata</taxon>
        <taxon>Craniata</taxon>
        <taxon>Vertebrata</taxon>
        <taxon>Cyclostomata</taxon>
        <taxon>Hyperoartia</taxon>
        <taxon>Petromyzontiformes</taxon>
        <taxon>Petromyzontidae</taxon>
        <taxon>Petromyzon</taxon>
    </lineage>
</organism>
<evidence type="ECO:0000256" key="9">
    <source>
        <dbReference type="ARBA" id="ARBA00023136"/>
    </source>
</evidence>
<evidence type="ECO:0000256" key="4">
    <source>
        <dbReference type="ARBA" id="ARBA00022692"/>
    </source>
</evidence>
<keyword evidence="11" id="KW-0325">Glycoprotein</keyword>
<dbReference type="PANTHER" id="PTHR24372">
    <property type="entry name" value="GLYCOPROTEIN HORMONE RECEPTOR"/>
    <property type="match status" value="1"/>
</dbReference>
<dbReference type="PRINTS" id="PR00019">
    <property type="entry name" value="LEURICHRPT"/>
</dbReference>
<keyword evidence="6" id="KW-0677">Repeat</keyword>
<feature type="transmembrane region" description="Helical" evidence="15">
    <location>
        <begin position="732"/>
        <end position="756"/>
    </location>
</feature>
<keyword evidence="9 15" id="KW-0472">Membrane</keyword>
<keyword evidence="4 13" id="KW-0812">Transmembrane</keyword>
<dbReference type="Gene3D" id="3.80.10.10">
    <property type="entry name" value="Ribonuclease Inhibitor"/>
    <property type="match status" value="1"/>
</dbReference>
<evidence type="ECO:0000259" key="17">
    <source>
        <dbReference type="PROSITE" id="PS50262"/>
    </source>
</evidence>
<dbReference type="PROSITE" id="PS51450">
    <property type="entry name" value="LRR"/>
    <property type="match status" value="6"/>
</dbReference>